<dbReference type="AlphaFoldDB" id="A0A9K3NB63"/>
<organism evidence="1 2">
    <name type="scientific">Helianthus annuus</name>
    <name type="common">Common sunflower</name>
    <dbReference type="NCBI Taxonomy" id="4232"/>
    <lineage>
        <taxon>Eukaryota</taxon>
        <taxon>Viridiplantae</taxon>
        <taxon>Streptophyta</taxon>
        <taxon>Embryophyta</taxon>
        <taxon>Tracheophyta</taxon>
        <taxon>Spermatophyta</taxon>
        <taxon>Magnoliopsida</taxon>
        <taxon>eudicotyledons</taxon>
        <taxon>Gunneridae</taxon>
        <taxon>Pentapetalae</taxon>
        <taxon>asterids</taxon>
        <taxon>campanulids</taxon>
        <taxon>Asterales</taxon>
        <taxon>Asteraceae</taxon>
        <taxon>Asteroideae</taxon>
        <taxon>Heliantheae alliance</taxon>
        <taxon>Heliantheae</taxon>
        <taxon>Helianthus</taxon>
    </lineage>
</organism>
<reference evidence="1" key="1">
    <citation type="journal article" date="2017" name="Nature">
        <title>The sunflower genome provides insights into oil metabolism, flowering and Asterid evolution.</title>
        <authorList>
            <person name="Badouin H."/>
            <person name="Gouzy J."/>
            <person name="Grassa C.J."/>
            <person name="Murat F."/>
            <person name="Staton S.E."/>
            <person name="Cottret L."/>
            <person name="Lelandais-Briere C."/>
            <person name="Owens G.L."/>
            <person name="Carrere S."/>
            <person name="Mayjonade B."/>
            <person name="Legrand L."/>
            <person name="Gill N."/>
            <person name="Kane N.C."/>
            <person name="Bowers J.E."/>
            <person name="Hubner S."/>
            <person name="Bellec A."/>
            <person name="Berard A."/>
            <person name="Berges H."/>
            <person name="Blanchet N."/>
            <person name="Boniface M.C."/>
            <person name="Brunel D."/>
            <person name="Catrice O."/>
            <person name="Chaidir N."/>
            <person name="Claudel C."/>
            <person name="Donnadieu C."/>
            <person name="Faraut T."/>
            <person name="Fievet G."/>
            <person name="Helmstetter N."/>
            <person name="King M."/>
            <person name="Knapp S.J."/>
            <person name="Lai Z."/>
            <person name="Le Paslier M.C."/>
            <person name="Lippi Y."/>
            <person name="Lorenzon L."/>
            <person name="Mandel J.R."/>
            <person name="Marage G."/>
            <person name="Marchand G."/>
            <person name="Marquand E."/>
            <person name="Bret-Mestries E."/>
            <person name="Morien E."/>
            <person name="Nambeesan S."/>
            <person name="Nguyen T."/>
            <person name="Pegot-Espagnet P."/>
            <person name="Pouilly N."/>
            <person name="Raftis F."/>
            <person name="Sallet E."/>
            <person name="Schiex T."/>
            <person name="Thomas J."/>
            <person name="Vandecasteele C."/>
            <person name="Vares D."/>
            <person name="Vear F."/>
            <person name="Vautrin S."/>
            <person name="Crespi M."/>
            <person name="Mangin B."/>
            <person name="Burke J.M."/>
            <person name="Salse J."/>
            <person name="Munos S."/>
            <person name="Vincourt P."/>
            <person name="Rieseberg L.H."/>
            <person name="Langlade N.B."/>
        </authorList>
    </citation>
    <scope>NUCLEOTIDE SEQUENCE</scope>
    <source>
        <tissue evidence="1">Leaves</tissue>
    </source>
</reference>
<protein>
    <submittedName>
        <fullName evidence="1">Uncharacterized protein</fullName>
    </submittedName>
</protein>
<evidence type="ECO:0000313" key="1">
    <source>
        <dbReference type="EMBL" id="KAF5793806.1"/>
    </source>
</evidence>
<accession>A0A9K3NB63</accession>
<name>A0A9K3NB63_HELAN</name>
<sequence>MFFTISVTDFRIHSSRFSETLRPFIVKNIIRIKYLRPSSSGQIYHPFSSIYRFSAADYYLFALIRQILTFVRSIIRFHSNFHLPFIFPANFHFSGKFNFSGLFKS</sequence>
<dbReference type="Proteomes" id="UP000215914">
    <property type="component" value="Unassembled WGS sequence"/>
</dbReference>
<reference evidence="1" key="2">
    <citation type="submission" date="2020-06" db="EMBL/GenBank/DDBJ databases">
        <title>Helianthus annuus Genome sequencing and assembly Release 2.</title>
        <authorList>
            <person name="Gouzy J."/>
            <person name="Langlade N."/>
            <person name="Munos S."/>
        </authorList>
    </citation>
    <scope>NUCLEOTIDE SEQUENCE</scope>
    <source>
        <tissue evidence="1">Leaves</tissue>
    </source>
</reference>
<gene>
    <name evidence="1" type="ORF">HanXRQr2_Chr08g0320571</name>
</gene>
<evidence type="ECO:0000313" key="2">
    <source>
        <dbReference type="Proteomes" id="UP000215914"/>
    </source>
</evidence>
<dbReference type="Gramene" id="mRNA:HanXRQr2_Chr08g0320571">
    <property type="protein sequence ID" value="CDS:HanXRQr2_Chr08g0320571.1"/>
    <property type="gene ID" value="HanXRQr2_Chr08g0320571"/>
</dbReference>
<proteinExistence type="predicted"/>
<comment type="caution">
    <text evidence="1">The sequence shown here is derived from an EMBL/GenBank/DDBJ whole genome shotgun (WGS) entry which is preliminary data.</text>
</comment>
<dbReference type="EMBL" id="MNCJ02000323">
    <property type="protein sequence ID" value="KAF5793806.1"/>
    <property type="molecule type" value="Genomic_DNA"/>
</dbReference>
<keyword evidence="2" id="KW-1185">Reference proteome</keyword>